<dbReference type="EMBL" id="MN740122">
    <property type="protein sequence ID" value="QHT88768.1"/>
    <property type="molecule type" value="Genomic_DNA"/>
</dbReference>
<feature type="transmembrane region" description="Helical" evidence="2">
    <location>
        <begin position="73"/>
        <end position="91"/>
    </location>
</feature>
<keyword evidence="2" id="KW-0812">Transmembrane</keyword>
<keyword evidence="2" id="KW-1133">Transmembrane helix</keyword>
<feature type="compositionally biased region" description="Low complexity" evidence="1">
    <location>
        <begin position="160"/>
        <end position="169"/>
    </location>
</feature>
<feature type="transmembrane region" description="Helical" evidence="2">
    <location>
        <begin position="103"/>
        <end position="121"/>
    </location>
</feature>
<name>A0A6C0I6Y2_9ZZZZ</name>
<accession>A0A6C0I6Y2</accession>
<feature type="region of interest" description="Disordered" evidence="1">
    <location>
        <begin position="144"/>
        <end position="169"/>
    </location>
</feature>
<evidence type="ECO:0000256" key="2">
    <source>
        <dbReference type="SAM" id="Phobius"/>
    </source>
</evidence>
<dbReference type="AlphaFoldDB" id="A0A6C0I6Y2"/>
<evidence type="ECO:0000313" key="3">
    <source>
        <dbReference type="EMBL" id="QHT88768.1"/>
    </source>
</evidence>
<organism evidence="3">
    <name type="scientific">viral metagenome</name>
    <dbReference type="NCBI Taxonomy" id="1070528"/>
    <lineage>
        <taxon>unclassified sequences</taxon>
        <taxon>metagenomes</taxon>
        <taxon>organismal metagenomes</taxon>
    </lineage>
</organism>
<protein>
    <submittedName>
        <fullName evidence="3">Uncharacterized protein</fullName>
    </submittedName>
</protein>
<evidence type="ECO:0000256" key="1">
    <source>
        <dbReference type="SAM" id="MobiDB-lite"/>
    </source>
</evidence>
<reference evidence="3" key="1">
    <citation type="journal article" date="2020" name="Nature">
        <title>Giant virus diversity and host interactions through global metagenomics.</title>
        <authorList>
            <person name="Schulz F."/>
            <person name="Roux S."/>
            <person name="Paez-Espino D."/>
            <person name="Jungbluth S."/>
            <person name="Walsh D.A."/>
            <person name="Denef V.J."/>
            <person name="McMahon K.D."/>
            <person name="Konstantinidis K.T."/>
            <person name="Eloe-Fadrosh E.A."/>
            <person name="Kyrpides N.C."/>
            <person name="Woyke T."/>
        </authorList>
    </citation>
    <scope>NUCLEOTIDE SEQUENCE</scope>
    <source>
        <strain evidence="3">GVMAG-M-3300023184-51</strain>
    </source>
</reference>
<keyword evidence="2" id="KW-0472">Membrane</keyword>
<feature type="transmembrane region" description="Helical" evidence="2">
    <location>
        <begin position="35"/>
        <end position="53"/>
    </location>
</feature>
<sequence>MDSLEDLTKSTNGKPGFFKHVFNFDEDSKSDMSNIVQYAGLSIIPIVIMNKLMQKYIPEADEEKGSPEILAEIIIQVIVMFLGILIIHRIITFIPTYSGEKYTDFSVTNIILAVLMIVLSLQTKLGEKVSIIVDRIMELWEGPQDTKKKGKKGHGNVKVSQPISQQQPQSAMNQSINTMGTTSINSLPQQSSPDFNNMYQQDNTPLIGAATPGMEGFEPQAANSGGGFASAFGGGW</sequence>
<proteinExistence type="predicted"/>